<accession>A0AAN7ANT1</accession>
<gene>
    <name evidence="1" type="ORF">QBC40DRAFT_258851</name>
</gene>
<dbReference type="PANTHER" id="PTHR33099:SF7">
    <property type="entry name" value="MYND-TYPE DOMAIN-CONTAINING PROTEIN"/>
    <property type="match status" value="1"/>
</dbReference>
<name>A0AAN7ANT1_9PEZI</name>
<sequence>MAETIAKSGENILTALRAIETSGSFASSGTVDETPPAGIFIDGIGDIPMPLSETQAREIITKCRQAPYGRGSDTIVDTSVRNTWELDAAQFSFRDPRWSEFVQRLCEDVAEDLGIETPIRAEIYKMLIYEEGGQFKPHTEYALHISSDPFEYMHCD</sequence>
<reference evidence="1" key="2">
    <citation type="submission" date="2023-05" db="EMBL/GenBank/DDBJ databases">
        <authorList>
            <consortium name="Lawrence Berkeley National Laboratory"/>
            <person name="Steindorff A."/>
            <person name="Hensen N."/>
            <person name="Bonometti L."/>
            <person name="Westerberg I."/>
            <person name="Brannstrom I.O."/>
            <person name="Guillou S."/>
            <person name="Cros-Aarteil S."/>
            <person name="Calhoun S."/>
            <person name="Haridas S."/>
            <person name="Kuo A."/>
            <person name="Mondo S."/>
            <person name="Pangilinan J."/>
            <person name="Riley R."/>
            <person name="Labutti K."/>
            <person name="Andreopoulos B."/>
            <person name="Lipzen A."/>
            <person name="Chen C."/>
            <person name="Yanf M."/>
            <person name="Daum C."/>
            <person name="Ng V."/>
            <person name="Clum A."/>
            <person name="Ohm R."/>
            <person name="Martin F."/>
            <person name="Silar P."/>
            <person name="Natvig D."/>
            <person name="Lalanne C."/>
            <person name="Gautier V."/>
            <person name="Ament-Velasquez S.L."/>
            <person name="Kruys A."/>
            <person name="Hutchinson M.I."/>
            <person name="Powell A.J."/>
            <person name="Barry K."/>
            <person name="Miller A.N."/>
            <person name="Grigoriev I.V."/>
            <person name="Debuchy R."/>
            <person name="Gladieux P."/>
            <person name="Thoren M.H."/>
            <person name="Johannesson H."/>
        </authorList>
    </citation>
    <scope>NUCLEOTIDE SEQUENCE</scope>
    <source>
        <strain evidence="1">CBS 315.58</strain>
    </source>
</reference>
<evidence type="ECO:0008006" key="3">
    <source>
        <dbReference type="Google" id="ProtNLM"/>
    </source>
</evidence>
<evidence type="ECO:0000313" key="1">
    <source>
        <dbReference type="EMBL" id="KAK4195621.1"/>
    </source>
</evidence>
<dbReference type="EMBL" id="MU864008">
    <property type="protein sequence ID" value="KAK4195621.1"/>
    <property type="molecule type" value="Genomic_DNA"/>
</dbReference>
<reference evidence="1" key="1">
    <citation type="journal article" date="2023" name="Mol. Phylogenet. Evol.">
        <title>Genome-scale phylogeny and comparative genomics of the fungal order Sordariales.</title>
        <authorList>
            <person name="Hensen N."/>
            <person name="Bonometti L."/>
            <person name="Westerberg I."/>
            <person name="Brannstrom I.O."/>
            <person name="Guillou S."/>
            <person name="Cros-Aarteil S."/>
            <person name="Calhoun S."/>
            <person name="Haridas S."/>
            <person name="Kuo A."/>
            <person name="Mondo S."/>
            <person name="Pangilinan J."/>
            <person name="Riley R."/>
            <person name="LaButti K."/>
            <person name="Andreopoulos B."/>
            <person name="Lipzen A."/>
            <person name="Chen C."/>
            <person name="Yan M."/>
            <person name="Daum C."/>
            <person name="Ng V."/>
            <person name="Clum A."/>
            <person name="Steindorff A."/>
            <person name="Ohm R.A."/>
            <person name="Martin F."/>
            <person name="Silar P."/>
            <person name="Natvig D.O."/>
            <person name="Lalanne C."/>
            <person name="Gautier V."/>
            <person name="Ament-Velasquez S.L."/>
            <person name="Kruys A."/>
            <person name="Hutchinson M.I."/>
            <person name="Powell A.J."/>
            <person name="Barry K."/>
            <person name="Miller A.N."/>
            <person name="Grigoriev I.V."/>
            <person name="Debuchy R."/>
            <person name="Gladieux P."/>
            <person name="Hiltunen Thoren M."/>
            <person name="Johannesson H."/>
        </authorList>
    </citation>
    <scope>NUCLEOTIDE SEQUENCE</scope>
    <source>
        <strain evidence="1">CBS 315.58</strain>
    </source>
</reference>
<organism evidence="1 2">
    <name type="scientific">Triangularia verruculosa</name>
    <dbReference type="NCBI Taxonomy" id="2587418"/>
    <lineage>
        <taxon>Eukaryota</taxon>
        <taxon>Fungi</taxon>
        <taxon>Dikarya</taxon>
        <taxon>Ascomycota</taxon>
        <taxon>Pezizomycotina</taxon>
        <taxon>Sordariomycetes</taxon>
        <taxon>Sordariomycetidae</taxon>
        <taxon>Sordariales</taxon>
        <taxon>Podosporaceae</taxon>
        <taxon>Triangularia</taxon>
    </lineage>
</organism>
<dbReference type="Gene3D" id="2.60.120.620">
    <property type="entry name" value="q2cbj1_9rhob like domain"/>
    <property type="match status" value="1"/>
</dbReference>
<dbReference type="PANTHER" id="PTHR33099">
    <property type="entry name" value="FE2OG DIOXYGENASE DOMAIN-CONTAINING PROTEIN"/>
    <property type="match status" value="1"/>
</dbReference>
<evidence type="ECO:0000313" key="2">
    <source>
        <dbReference type="Proteomes" id="UP001303160"/>
    </source>
</evidence>
<comment type="caution">
    <text evidence="1">The sequence shown here is derived from an EMBL/GenBank/DDBJ whole genome shotgun (WGS) entry which is preliminary data.</text>
</comment>
<keyword evidence="2" id="KW-1185">Reference proteome</keyword>
<proteinExistence type="predicted"/>
<dbReference type="AlphaFoldDB" id="A0AAN7ANT1"/>
<protein>
    <recommendedName>
        <fullName evidence="3">2OG-Fe(II) oxygenase</fullName>
    </recommendedName>
</protein>
<dbReference type="Proteomes" id="UP001303160">
    <property type="component" value="Unassembled WGS sequence"/>
</dbReference>